<evidence type="ECO:0000313" key="1">
    <source>
        <dbReference type="EMBL" id="CEK94514.1"/>
    </source>
</evidence>
<dbReference type="EMBL" id="HACG01047649">
    <property type="protein sequence ID" value="CEK94514.1"/>
    <property type="molecule type" value="Transcribed_RNA"/>
</dbReference>
<name>A0A0B7BMK9_9EUPU</name>
<accession>A0A0B7BMK9</accession>
<reference evidence="1" key="1">
    <citation type="submission" date="2014-12" db="EMBL/GenBank/DDBJ databases">
        <title>Insight into the proteome of Arion vulgaris.</title>
        <authorList>
            <person name="Aradska J."/>
            <person name="Bulat T."/>
            <person name="Smidak R."/>
            <person name="Sarate P."/>
            <person name="Gangsoo J."/>
            <person name="Sialana F."/>
            <person name="Bilban M."/>
            <person name="Lubec G."/>
        </authorList>
    </citation>
    <scope>NUCLEOTIDE SEQUENCE</scope>
    <source>
        <tissue evidence="1">Skin</tissue>
    </source>
</reference>
<feature type="non-terminal residue" evidence="1">
    <location>
        <position position="78"/>
    </location>
</feature>
<protein>
    <submittedName>
        <fullName evidence="1">Uncharacterized protein</fullName>
    </submittedName>
</protein>
<gene>
    <name evidence="1" type="primary">ORF201238</name>
</gene>
<dbReference type="AlphaFoldDB" id="A0A0B7BMK9"/>
<feature type="non-terminal residue" evidence="1">
    <location>
        <position position="1"/>
    </location>
</feature>
<proteinExistence type="predicted"/>
<organism evidence="1">
    <name type="scientific">Arion vulgaris</name>
    <dbReference type="NCBI Taxonomy" id="1028688"/>
    <lineage>
        <taxon>Eukaryota</taxon>
        <taxon>Metazoa</taxon>
        <taxon>Spiralia</taxon>
        <taxon>Lophotrochozoa</taxon>
        <taxon>Mollusca</taxon>
        <taxon>Gastropoda</taxon>
        <taxon>Heterobranchia</taxon>
        <taxon>Euthyneura</taxon>
        <taxon>Panpulmonata</taxon>
        <taxon>Eupulmonata</taxon>
        <taxon>Stylommatophora</taxon>
        <taxon>Helicina</taxon>
        <taxon>Arionoidea</taxon>
        <taxon>Arionidae</taxon>
        <taxon>Arion</taxon>
    </lineage>
</organism>
<sequence>HCTSRTGYLECKVRSVCNQRAKGTISMHIFLYLFDETEHLWACLECNDISLVTNNRVVVVGGGLRTLMTRIAMPAGLP</sequence>